<evidence type="ECO:0000313" key="3">
    <source>
        <dbReference type="EnsemblMetazoa" id="XP_050516751.1"/>
    </source>
</evidence>
<feature type="transmembrane region" description="Helical" evidence="2">
    <location>
        <begin position="534"/>
        <end position="562"/>
    </location>
</feature>
<dbReference type="Proteomes" id="UP001652700">
    <property type="component" value="Unplaced"/>
</dbReference>
<feature type="transmembrane region" description="Helical" evidence="2">
    <location>
        <begin position="57"/>
        <end position="78"/>
    </location>
</feature>
<dbReference type="PANTHER" id="PTHR37159:SF1">
    <property type="entry name" value="GH11867P"/>
    <property type="match status" value="1"/>
</dbReference>
<evidence type="ECO:0000256" key="1">
    <source>
        <dbReference type="SAM" id="MobiDB-lite"/>
    </source>
</evidence>
<organism evidence="3 4">
    <name type="scientific">Diabrotica virgifera virgifera</name>
    <name type="common">western corn rootworm</name>
    <dbReference type="NCBI Taxonomy" id="50390"/>
    <lineage>
        <taxon>Eukaryota</taxon>
        <taxon>Metazoa</taxon>
        <taxon>Ecdysozoa</taxon>
        <taxon>Arthropoda</taxon>
        <taxon>Hexapoda</taxon>
        <taxon>Insecta</taxon>
        <taxon>Pterygota</taxon>
        <taxon>Neoptera</taxon>
        <taxon>Endopterygota</taxon>
        <taxon>Coleoptera</taxon>
        <taxon>Polyphaga</taxon>
        <taxon>Cucujiformia</taxon>
        <taxon>Chrysomeloidea</taxon>
        <taxon>Chrysomelidae</taxon>
        <taxon>Galerucinae</taxon>
        <taxon>Diabroticina</taxon>
        <taxon>Diabroticites</taxon>
        <taxon>Diabrotica</taxon>
    </lineage>
</organism>
<dbReference type="EnsemblMetazoa" id="XM_050660794.1">
    <property type="protein sequence ID" value="XP_050516751.1"/>
    <property type="gene ID" value="LOC114334049"/>
</dbReference>
<dbReference type="RefSeq" id="XP_050516751.1">
    <property type="nucleotide sequence ID" value="XM_050660794.1"/>
</dbReference>
<keyword evidence="4" id="KW-1185">Reference proteome</keyword>
<proteinExistence type="predicted"/>
<feature type="transmembrane region" description="Helical" evidence="2">
    <location>
        <begin position="279"/>
        <end position="302"/>
    </location>
</feature>
<keyword evidence="2" id="KW-0472">Membrane</keyword>
<feature type="transmembrane region" description="Helical" evidence="2">
    <location>
        <begin position="767"/>
        <end position="789"/>
    </location>
</feature>
<accession>A0ABM5L2T1</accession>
<dbReference type="GeneID" id="114334049"/>
<evidence type="ECO:0000256" key="2">
    <source>
        <dbReference type="SAM" id="Phobius"/>
    </source>
</evidence>
<feature type="region of interest" description="Disordered" evidence="1">
    <location>
        <begin position="454"/>
        <end position="485"/>
    </location>
</feature>
<feature type="transmembrane region" description="Helical" evidence="2">
    <location>
        <begin position="795"/>
        <end position="811"/>
    </location>
</feature>
<evidence type="ECO:0008006" key="5">
    <source>
        <dbReference type="Google" id="ProtNLM"/>
    </source>
</evidence>
<keyword evidence="2" id="KW-0812">Transmembrane</keyword>
<protein>
    <recommendedName>
        <fullName evidence="5">ER-bound oxygenase mpaB/mpaB'/Rubber oxygenase catalytic domain-containing protein</fullName>
    </recommendedName>
</protein>
<feature type="transmembrane region" description="Helical" evidence="2">
    <location>
        <begin position="234"/>
        <end position="258"/>
    </location>
</feature>
<feature type="transmembrane region" description="Helical" evidence="2">
    <location>
        <begin position="308"/>
        <end position="330"/>
    </location>
</feature>
<keyword evidence="2" id="KW-1133">Transmembrane helix</keyword>
<dbReference type="PANTHER" id="PTHR37159">
    <property type="entry name" value="GH11867P"/>
    <property type="match status" value="1"/>
</dbReference>
<sequence length="822" mass="95700">MDFNDISSQDYVDLLLREGRKIRCDNTSEAFKTQTTLPSYYDKRLFKRGQKFINKHLYAMGLSQTFGLISIYAISSIINVLRTTTRNSTALAMYKRQIPAFFIMDVLYTSDCEPGSKFWKAISFIKHMHNSSSKGSIRAESNPINQKDMVLSQFLFLGFPLVRGEMCGFHGITKEEREGFIHFWRVIGYLLGIEERFNLCSFPTHKVIDICDLLIDQTFRPEIQKKLPLMLETSNYVCTAVSTVIPELTTIFALNHVYNMVQKMRTIKKIPDPIYLETNFIVGFYYKCMVFMMVYLMSFSIFRSIKNGIYVLNILILRTFPIFSFFKYGIADSFINFSMFSHQKLARAVEEAETKCVLEFYQNLGQNPTNSEDNNLRSIPGVQGNSNVDSDDFRKVIRKHKRKFGTGDGDEMFYGKEENKNRKIWLHISNIPDSITAEDLTIFLQKHANSTDPQIKSLPTLSNRKDNKSFMKNGGQPQTSKTNAAKSAQRFIDSLLNEGKKTFVESNVCKKCQLPTYYDEALYKRGQQFFYRHIFAMLFAKLNGLLAVLSMPTILNILVLTQKSSSDFTAYIRYISTIFHMVIWYKEDLNPGSKLWGSIQEVNKKHTAASKKGLTYGLCRISQADMAFTQFGFMGFQVARPGMVGLHNVTEEEWKAFIHVWRVVGYLMGIEERFNICRESVEETKEICNLLIDRSFFPQVEKRDRTYLKMSRHLIHGLWTMNPILRYKVMMNYLYDLLKPVDDNNNQKLLESKEHKKLFDMSLLLRFRFWIIGFVLTIVLKYSIFRIIFNWLEHLALWLMEVCPFLAYYSFGKANTIVKIKV</sequence>
<reference evidence="3" key="1">
    <citation type="submission" date="2025-05" db="UniProtKB">
        <authorList>
            <consortium name="EnsemblMetazoa"/>
        </authorList>
    </citation>
    <scope>IDENTIFICATION</scope>
</reference>
<feature type="compositionally biased region" description="Polar residues" evidence="1">
    <location>
        <begin position="475"/>
        <end position="485"/>
    </location>
</feature>
<evidence type="ECO:0000313" key="4">
    <source>
        <dbReference type="Proteomes" id="UP001652700"/>
    </source>
</evidence>
<name>A0ABM5L2T1_DIAVI</name>